<gene>
    <name evidence="2" type="ORF">Tco025E_06614</name>
</gene>
<protein>
    <recommendedName>
        <fullName evidence="4">Spindle pole body component</fullName>
    </recommendedName>
</protein>
<proteinExistence type="predicted"/>
<feature type="compositionally biased region" description="Basic and acidic residues" evidence="1">
    <location>
        <begin position="409"/>
        <end position="423"/>
    </location>
</feature>
<dbReference type="Proteomes" id="UP000284403">
    <property type="component" value="Unassembled WGS sequence"/>
</dbReference>
<evidence type="ECO:0000256" key="1">
    <source>
        <dbReference type="SAM" id="MobiDB-lite"/>
    </source>
</evidence>
<accession>A0A422P2Q9</accession>
<organism evidence="2 3">
    <name type="scientific">Trypanosoma conorhini</name>
    <dbReference type="NCBI Taxonomy" id="83891"/>
    <lineage>
        <taxon>Eukaryota</taxon>
        <taxon>Discoba</taxon>
        <taxon>Euglenozoa</taxon>
        <taxon>Kinetoplastea</taxon>
        <taxon>Metakinetoplastina</taxon>
        <taxon>Trypanosomatida</taxon>
        <taxon>Trypanosomatidae</taxon>
        <taxon>Trypanosoma</taxon>
    </lineage>
</organism>
<name>A0A422P2Q9_9TRYP</name>
<dbReference type="AlphaFoldDB" id="A0A422P2Q9"/>
<keyword evidence="3" id="KW-1185">Reference proteome</keyword>
<dbReference type="RefSeq" id="XP_029226457.1">
    <property type="nucleotide sequence ID" value="XM_029373489.1"/>
</dbReference>
<evidence type="ECO:0000313" key="2">
    <source>
        <dbReference type="EMBL" id="RNF11954.1"/>
    </source>
</evidence>
<evidence type="ECO:0008006" key="4">
    <source>
        <dbReference type="Google" id="ProtNLM"/>
    </source>
</evidence>
<evidence type="ECO:0000313" key="3">
    <source>
        <dbReference type="Proteomes" id="UP000284403"/>
    </source>
</evidence>
<dbReference type="EMBL" id="MKKU01000450">
    <property type="protein sequence ID" value="RNF11954.1"/>
    <property type="molecule type" value="Genomic_DNA"/>
</dbReference>
<feature type="region of interest" description="Disordered" evidence="1">
    <location>
        <begin position="350"/>
        <end position="423"/>
    </location>
</feature>
<sequence>MLLGPYGTLHRLTQQFMDVCLMQSGRVADRMTGLWQRLTKSAIEENKFAASACMTKLNAAFVDEWESCVLYGRDTLQVQLALAVRDDAEVGADAFLAANEEEEGSGAGGSMLFQDTAFRRRTLEPVSPQRAEEEAEQEQQDDAERGRVGEDAVSLPDNPFDFISQLTMVYSTPCEGFWLLPKNAVAVYGDLFSTLLFWTSVTQLVTRVWHVGINSDVPEAFFFCNISRTVLSAVAQHMWFLIAGFAREYRQGLRFESGVLYSYRQLERFTTDHATFLEQCRFAAMLTPTFARARRQVYGMVRQLEEVEQCLLRASEENAADAATLRSVSIGSTDSKATDVAAARALVSGVGGKGTKGKKRARTSEEELGAGGGAAGHGLTLRRTASHSQTSMASPSDVPFSGQRNPRGSLRERRRQQLEDDVARRMEARRRTVRDHVRRRLRSFAGLTEIFVGHLTDVRDSAAEDAEVPFLSQDEELAEEASPRGTARNTARAPALSSLIRTLEMIQAAICVKL</sequence>
<dbReference type="OrthoDB" id="5860513at2759"/>
<dbReference type="GeneID" id="40320225"/>
<comment type="caution">
    <text evidence="2">The sequence shown here is derived from an EMBL/GenBank/DDBJ whole genome shotgun (WGS) entry which is preliminary data.</text>
</comment>
<feature type="region of interest" description="Disordered" evidence="1">
    <location>
        <begin position="125"/>
        <end position="153"/>
    </location>
</feature>
<reference evidence="2 3" key="1">
    <citation type="journal article" date="2018" name="BMC Genomics">
        <title>Genomic comparison of Trypanosoma conorhini and Trypanosoma rangeli to Trypanosoma cruzi strains of high and low virulence.</title>
        <authorList>
            <person name="Bradwell K.R."/>
            <person name="Koparde V.N."/>
            <person name="Matveyev A.V."/>
            <person name="Serrano M.G."/>
            <person name="Alves J.M."/>
            <person name="Parikh H."/>
            <person name="Huang B."/>
            <person name="Lee V."/>
            <person name="Espinosa-Alvarez O."/>
            <person name="Ortiz P.A."/>
            <person name="Costa-Martins A.G."/>
            <person name="Teixeira M.M."/>
            <person name="Buck G.A."/>
        </authorList>
    </citation>
    <scope>NUCLEOTIDE SEQUENCE [LARGE SCALE GENOMIC DNA]</scope>
    <source>
        <strain evidence="2 3">025E</strain>
    </source>
</reference>